<evidence type="ECO:0000313" key="3">
    <source>
        <dbReference type="Proteomes" id="UP001163046"/>
    </source>
</evidence>
<accession>A0A9W9YLW6</accession>
<sequence>MANRMSKIRQENETRHPSLDTHKRSNSRESMTNSRDTSNTKKVQFNLEEQNPLADQPGPSSLEEPQNTEEKLNTEDELHNASIQLPSSFIAEPEINTIKTHQDFVFETSPELELHFETIEPQVSEIVVAQSHFVSDEPVEAVHETNTELATTRVVANPVVFIIQLLTSKPCHQNYKTSYNAIRRKRVAPKQQNLSPHVLD</sequence>
<dbReference type="AlphaFoldDB" id="A0A9W9YLW6"/>
<dbReference type="EMBL" id="MU827319">
    <property type="protein sequence ID" value="KAJ7357695.1"/>
    <property type="molecule type" value="Genomic_DNA"/>
</dbReference>
<reference evidence="2" key="1">
    <citation type="submission" date="2023-01" db="EMBL/GenBank/DDBJ databases">
        <title>Genome assembly of the deep-sea coral Lophelia pertusa.</title>
        <authorList>
            <person name="Herrera S."/>
            <person name="Cordes E."/>
        </authorList>
    </citation>
    <scope>NUCLEOTIDE SEQUENCE</scope>
    <source>
        <strain evidence="2">USNM1676648</strain>
        <tissue evidence="2">Polyp</tissue>
    </source>
</reference>
<feature type="compositionally biased region" description="Basic and acidic residues" evidence="1">
    <location>
        <begin position="8"/>
        <end position="27"/>
    </location>
</feature>
<protein>
    <submittedName>
        <fullName evidence="2">Uncharacterized protein</fullName>
    </submittedName>
</protein>
<evidence type="ECO:0000256" key="1">
    <source>
        <dbReference type="SAM" id="MobiDB-lite"/>
    </source>
</evidence>
<name>A0A9W9YLW6_9CNID</name>
<dbReference type="Proteomes" id="UP001163046">
    <property type="component" value="Unassembled WGS sequence"/>
</dbReference>
<feature type="region of interest" description="Disordered" evidence="1">
    <location>
        <begin position="1"/>
        <end position="74"/>
    </location>
</feature>
<comment type="caution">
    <text evidence="2">The sequence shown here is derived from an EMBL/GenBank/DDBJ whole genome shotgun (WGS) entry which is preliminary data.</text>
</comment>
<proteinExistence type="predicted"/>
<keyword evidence="3" id="KW-1185">Reference proteome</keyword>
<feature type="compositionally biased region" description="Polar residues" evidence="1">
    <location>
        <begin position="28"/>
        <end position="49"/>
    </location>
</feature>
<gene>
    <name evidence="2" type="ORF">OS493_023828</name>
</gene>
<evidence type="ECO:0000313" key="2">
    <source>
        <dbReference type="EMBL" id="KAJ7357695.1"/>
    </source>
</evidence>
<organism evidence="2 3">
    <name type="scientific">Desmophyllum pertusum</name>
    <dbReference type="NCBI Taxonomy" id="174260"/>
    <lineage>
        <taxon>Eukaryota</taxon>
        <taxon>Metazoa</taxon>
        <taxon>Cnidaria</taxon>
        <taxon>Anthozoa</taxon>
        <taxon>Hexacorallia</taxon>
        <taxon>Scleractinia</taxon>
        <taxon>Caryophylliina</taxon>
        <taxon>Caryophylliidae</taxon>
        <taxon>Desmophyllum</taxon>
    </lineage>
</organism>